<feature type="transmembrane region" description="Helical" evidence="1">
    <location>
        <begin position="12"/>
        <end position="30"/>
    </location>
</feature>
<keyword evidence="1" id="KW-0472">Membrane</keyword>
<evidence type="ECO:0000256" key="1">
    <source>
        <dbReference type="SAM" id="Phobius"/>
    </source>
</evidence>
<evidence type="ECO:0008006" key="4">
    <source>
        <dbReference type="Google" id="ProtNLM"/>
    </source>
</evidence>
<keyword evidence="1" id="KW-1133">Transmembrane helix</keyword>
<sequence length="139" mass="15827">MRQSMYVDLRPLLLKWAGLIFLVVFLWWLWTSIEADFRRTLQEMKAMYANRHGDGQVFPLGFWDACLREVACVKKLIPAWSAPLPVRAAVGGGLVFSLACALFGLLWRPEVVAMRDTRVNAARIEESRKASPVPPRRAL</sequence>
<keyword evidence="1" id="KW-0812">Transmembrane</keyword>
<gene>
    <name evidence="2" type="ORF">ACFSR9_13235</name>
</gene>
<protein>
    <recommendedName>
        <fullName evidence="4">Transmembrane protein</fullName>
    </recommendedName>
</protein>
<reference evidence="3" key="1">
    <citation type="journal article" date="2019" name="Int. J. Syst. Evol. Microbiol.">
        <title>The Global Catalogue of Microorganisms (GCM) 10K type strain sequencing project: providing services to taxonomists for standard genome sequencing and annotation.</title>
        <authorList>
            <consortium name="The Broad Institute Genomics Platform"/>
            <consortium name="The Broad Institute Genome Sequencing Center for Infectious Disease"/>
            <person name="Wu L."/>
            <person name="Ma J."/>
        </authorList>
    </citation>
    <scope>NUCLEOTIDE SEQUENCE [LARGE SCALE GENOMIC DNA]</scope>
    <source>
        <strain evidence="3">KCTC 33842</strain>
    </source>
</reference>
<evidence type="ECO:0000313" key="3">
    <source>
        <dbReference type="Proteomes" id="UP001597475"/>
    </source>
</evidence>
<organism evidence="2 3">
    <name type="scientific">Deinococcus taklimakanensis</name>
    <dbReference type="NCBI Taxonomy" id="536443"/>
    <lineage>
        <taxon>Bacteria</taxon>
        <taxon>Thermotogati</taxon>
        <taxon>Deinococcota</taxon>
        <taxon>Deinococci</taxon>
        <taxon>Deinococcales</taxon>
        <taxon>Deinococcaceae</taxon>
        <taxon>Deinococcus</taxon>
    </lineage>
</organism>
<accession>A0ABW5P8E7</accession>
<feature type="transmembrane region" description="Helical" evidence="1">
    <location>
        <begin position="88"/>
        <end position="107"/>
    </location>
</feature>
<dbReference type="Proteomes" id="UP001597475">
    <property type="component" value="Unassembled WGS sequence"/>
</dbReference>
<comment type="caution">
    <text evidence="2">The sequence shown here is derived from an EMBL/GenBank/DDBJ whole genome shotgun (WGS) entry which is preliminary data.</text>
</comment>
<dbReference type="RefSeq" id="WP_386846536.1">
    <property type="nucleotide sequence ID" value="NZ_JBHUMK010000061.1"/>
</dbReference>
<evidence type="ECO:0000313" key="2">
    <source>
        <dbReference type="EMBL" id="MFD2610392.1"/>
    </source>
</evidence>
<dbReference type="EMBL" id="JBHUMK010000061">
    <property type="protein sequence ID" value="MFD2610392.1"/>
    <property type="molecule type" value="Genomic_DNA"/>
</dbReference>
<proteinExistence type="predicted"/>
<name>A0ABW5P8E7_9DEIO</name>
<keyword evidence="3" id="KW-1185">Reference proteome</keyword>